<reference evidence="2" key="1">
    <citation type="submission" date="2022-03" db="EMBL/GenBank/DDBJ databases">
        <authorList>
            <person name="Martin H S."/>
        </authorList>
    </citation>
    <scope>NUCLEOTIDE SEQUENCE</scope>
</reference>
<evidence type="ECO:0000256" key="1">
    <source>
        <dbReference type="SAM" id="MobiDB-lite"/>
    </source>
</evidence>
<organism evidence="2 3">
    <name type="scientific">Iphiclides podalirius</name>
    <name type="common">scarce swallowtail</name>
    <dbReference type="NCBI Taxonomy" id="110791"/>
    <lineage>
        <taxon>Eukaryota</taxon>
        <taxon>Metazoa</taxon>
        <taxon>Ecdysozoa</taxon>
        <taxon>Arthropoda</taxon>
        <taxon>Hexapoda</taxon>
        <taxon>Insecta</taxon>
        <taxon>Pterygota</taxon>
        <taxon>Neoptera</taxon>
        <taxon>Endopterygota</taxon>
        <taxon>Lepidoptera</taxon>
        <taxon>Glossata</taxon>
        <taxon>Ditrysia</taxon>
        <taxon>Papilionoidea</taxon>
        <taxon>Papilionidae</taxon>
        <taxon>Papilioninae</taxon>
        <taxon>Iphiclides</taxon>
    </lineage>
</organism>
<proteinExistence type="predicted"/>
<name>A0ABN8HS32_9NEOP</name>
<keyword evidence="3" id="KW-1185">Reference proteome</keyword>
<dbReference type="Proteomes" id="UP000837857">
    <property type="component" value="Chromosome 10"/>
</dbReference>
<protein>
    <submittedName>
        <fullName evidence="2">Uncharacterized protein</fullName>
    </submittedName>
</protein>
<dbReference type="EMBL" id="OW152822">
    <property type="protein sequence ID" value="CAH2037688.1"/>
    <property type="molecule type" value="Genomic_DNA"/>
</dbReference>
<evidence type="ECO:0000313" key="2">
    <source>
        <dbReference type="EMBL" id="CAH2037688.1"/>
    </source>
</evidence>
<sequence>MPLFSNQILPGSQYRKIPESDDFHVLRNQALDPPSQHQRCELLRRNSPSIAENRESCGTTTTLNLSSAPSSLAR</sequence>
<evidence type="ECO:0000313" key="3">
    <source>
        <dbReference type="Proteomes" id="UP000837857"/>
    </source>
</evidence>
<feature type="region of interest" description="Disordered" evidence="1">
    <location>
        <begin position="51"/>
        <end position="74"/>
    </location>
</feature>
<accession>A0ABN8HS32</accession>
<feature type="non-terminal residue" evidence="2">
    <location>
        <position position="74"/>
    </location>
</feature>
<gene>
    <name evidence="2" type="ORF">IPOD504_LOCUS1276</name>
</gene>